<reference evidence="2" key="1">
    <citation type="journal article" date="2023" name="Science">
        <title>Genome structures resolve the early diversification of teleost fishes.</title>
        <authorList>
            <person name="Parey E."/>
            <person name="Louis A."/>
            <person name="Montfort J."/>
            <person name="Bouchez O."/>
            <person name="Roques C."/>
            <person name="Iampietro C."/>
            <person name="Lluch J."/>
            <person name="Castinel A."/>
            <person name="Donnadieu C."/>
            <person name="Desvignes T."/>
            <person name="Floi Bucao C."/>
            <person name="Jouanno E."/>
            <person name="Wen M."/>
            <person name="Mejri S."/>
            <person name="Dirks R."/>
            <person name="Jansen H."/>
            <person name="Henkel C."/>
            <person name="Chen W.J."/>
            <person name="Zahm M."/>
            <person name="Cabau C."/>
            <person name="Klopp C."/>
            <person name="Thompson A.W."/>
            <person name="Robinson-Rechavi M."/>
            <person name="Braasch I."/>
            <person name="Lecointre G."/>
            <person name="Bobe J."/>
            <person name="Postlethwait J.H."/>
            <person name="Berthelot C."/>
            <person name="Roest Crollius H."/>
            <person name="Guiguen Y."/>
        </authorList>
    </citation>
    <scope>NUCLEOTIDE SEQUENCE</scope>
    <source>
        <strain evidence="2">WJC10195</strain>
    </source>
</reference>
<keyword evidence="3" id="KW-1185">Reference proteome</keyword>
<sequence>MVTCVTLLAKRNWLLGEHFGGESTCFIHSAPGRITISPRDLQQPDGAAPEKATCTREESTLTSAGNSGRFVLKCSHPTCRSSGRQAPLSSSATADVRMAALPRIRAQMGPKFWGESVARNPRISGSGSDKSRHYRRPRCWKGSAVPVPREPARRQRHVFRTPAGTDRSFYNEYDGRTNPRQF</sequence>
<accession>A0A9Q1FTR5</accession>
<dbReference type="AlphaFoldDB" id="A0A9Q1FTR5"/>
<dbReference type="EMBL" id="JAINUF010000004">
    <property type="protein sequence ID" value="KAJ8365923.1"/>
    <property type="molecule type" value="Genomic_DNA"/>
</dbReference>
<evidence type="ECO:0000313" key="3">
    <source>
        <dbReference type="Proteomes" id="UP001152622"/>
    </source>
</evidence>
<protein>
    <submittedName>
        <fullName evidence="2">Uncharacterized protein</fullName>
    </submittedName>
</protein>
<organism evidence="2 3">
    <name type="scientific">Synaphobranchus kaupii</name>
    <name type="common">Kaup's arrowtooth eel</name>
    <dbReference type="NCBI Taxonomy" id="118154"/>
    <lineage>
        <taxon>Eukaryota</taxon>
        <taxon>Metazoa</taxon>
        <taxon>Chordata</taxon>
        <taxon>Craniata</taxon>
        <taxon>Vertebrata</taxon>
        <taxon>Euteleostomi</taxon>
        <taxon>Actinopterygii</taxon>
        <taxon>Neopterygii</taxon>
        <taxon>Teleostei</taxon>
        <taxon>Anguilliformes</taxon>
        <taxon>Synaphobranchidae</taxon>
        <taxon>Synaphobranchus</taxon>
    </lineage>
</organism>
<feature type="region of interest" description="Disordered" evidence="1">
    <location>
        <begin position="39"/>
        <end position="60"/>
    </location>
</feature>
<dbReference type="Proteomes" id="UP001152622">
    <property type="component" value="Chromosome 4"/>
</dbReference>
<proteinExistence type="predicted"/>
<comment type="caution">
    <text evidence="2">The sequence shown here is derived from an EMBL/GenBank/DDBJ whole genome shotgun (WGS) entry which is preliminary data.</text>
</comment>
<feature type="region of interest" description="Disordered" evidence="1">
    <location>
        <begin position="158"/>
        <end position="182"/>
    </location>
</feature>
<feature type="compositionally biased region" description="Basic and acidic residues" evidence="1">
    <location>
        <begin position="173"/>
        <end position="182"/>
    </location>
</feature>
<gene>
    <name evidence="2" type="ORF">SKAU_G00147540</name>
</gene>
<evidence type="ECO:0000313" key="2">
    <source>
        <dbReference type="EMBL" id="KAJ8365923.1"/>
    </source>
</evidence>
<name>A0A9Q1FTR5_SYNKA</name>
<evidence type="ECO:0000256" key="1">
    <source>
        <dbReference type="SAM" id="MobiDB-lite"/>
    </source>
</evidence>